<sequence length="108" mass="12449">MLGVFLLSFAAQMCNQWNALFRQMRLLGGAKTAFAGLLLLFLPSSSSLLVSLFCRTPPPPPPPTDRRRHGFHGEERQQVHHRHNNNERSWLWQLREMAKASFTNDYIS</sequence>
<dbReference type="AlphaFoldDB" id="A0AAV5EHW8"/>
<keyword evidence="3" id="KW-1185">Reference proteome</keyword>
<reference evidence="2" key="1">
    <citation type="journal article" date="2018" name="DNA Res.">
        <title>Multiple hybrid de novo genome assembly of finger millet, an orphan allotetraploid crop.</title>
        <authorList>
            <person name="Hatakeyama M."/>
            <person name="Aluri S."/>
            <person name="Balachadran M.T."/>
            <person name="Sivarajan S.R."/>
            <person name="Patrignani A."/>
            <person name="Gruter S."/>
            <person name="Poveda L."/>
            <person name="Shimizu-Inatsugi R."/>
            <person name="Baeten J."/>
            <person name="Francoijs K.J."/>
            <person name="Nataraja K.N."/>
            <person name="Reddy Y.A.N."/>
            <person name="Phadnis S."/>
            <person name="Ravikumar R.L."/>
            <person name="Schlapbach R."/>
            <person name="Sreeman S.M."/>
            <person name="Shimizu K.K."/>
        </authorList>
    </citation>
    <scope>NUCLEOTIDE SEQUENCE</scope>
</reference>
<proteinExistence type="predicted"/>
<accession>A0AAV5EHW8</accession>
<evidence type="ECO:0000256" key="1">
    <source>
        <dbReference type="SAM" id="MobiDB-lite"/>
    </source>
</evidence>
<dbReference type="EMBL" id="BQKI01000075">
    <property type="protein sequence ID" value="GJN22114.1"/>
    <property type="molecule type" value="Genomic_DNA"/>
</dbReference>
<organism evidence="2 3">
    <name type="scientific">Eleusine coracana subsp. coracana</name>
    <dbReference type="NCBI Taxonomy" id="191504"/>
    <lineage>
        <taxon>Eukaryota</taxon>
        <taxon>Viridiplantae</taxon>
        <taxon>Streptophyta</taxon>
        <taxon>Embryophyta</taxon>
        <taxon>Tracheophyta</taxon>
        <taxon>Spermatophyta</taxon>
        <taxon>Magnoliopsida</taxon>
        <taxon>Liliopsida</taxon>
        <taxon>Poales</taxon>
        <taxon>Poaceae</taxon>
        <taxon>PACMAD clade</taxon>
        <taxon>Chloridoideae</taxon>
        <taxon>Cynodonteae</taxon>
        <taxon>Eleusininae</taxon>
        <taxon>Eleusine</taxon>
    </lineage>
</organism>
<dbReference type="Proteomes" id="UP001054889">
    <property type="component" value="Unassembled WGS sequence"/>
</dbReference>
<evidence type="ECO:0000313" key="3">
    <source>
        <dbReference type="Proteomes" id="UP001054889"/>
    </source>
</evidence>
<evidence type="ECO:0000313" key="2">
    <source>
        <dbReference type="EMBL" id="GJN22114.1"/>
    </source>
</evidence>
<protein>
    <recommendedName>
        <fullName evidence="4">Secreted protein</fullName>
    </recommendedName>
</protein>
<gene>
    <name evidence="2" type="primary">gb09650</name>
    <name evidence="2" type="ORF">PR202_gb09650</name>
</gene>
<evidence type="ECO:0008006" key="4">
    <source>
        <dbReference type="Google" id="ProtNLM"/>
    </source>
</evidence>
<name>A0AAV5EHW8_ELECO</name>
<comment type="caution">
    <text evidence="2">The sequence shown here is derived from an EMBL/GenBank/DDBJ whole genome shotgun (WGS) entry which is preliminary data.</text>
</comment>
<reference evidence="2" key="2">
    <citation type="submission" date="2021-12" db="EMBL/GenBank/DDBJ databases">
        <title>Resequencing data analysis of finger millet.</title>
        <authorList>
            <person name="Hatakeyama M."/>
            <person name="Aluri S."/>
            <person name="Balachadran M.T."/>
            <person name="Sivarajan S.R."/>
            <person name="Poveda L."/>
            <person name="Shimizu-Inatsugi R."/>
            <person name="Schlapbach R."/>
            <person name="Sreeman S.M."/>
            <person name="Shimizu K.K."/>
        </authorList>
    </citation>
    <scope>NUCLEOTIDE SEQUENCE</scope>
</reference>
<feature type="region of interest" description="Disordered" evidence="1">
    <location>
        <begin position="56"/>
        <end position="82"/>
    </location>
</feature>